<keyword evidence="2 5" id="KW-0227">DNA damage</keyword>
<dbReference type="PANTHER" id="PTHR10429">
    <property type="entry name" value="DNA-3-METHYLADENINE GLYCOSYLASE"/>
    <property type="match status" value="1"/>
</dbReference>
<evidence type="ECO:0000256" key="5">
    <source>
        <dbReference type="HAMAP-Rule" id="MF_00527"/>
    </source>
</evidence>
<dbReference type="SUPFAM" id="SSF50486">
    <property type="entry name" value="FMT C-terminal domain-like"/>
    <property type="match status" value="1"/>
</dbReference>
<dbReference type="AlphaFoldDB" id="A0A1Q8EF91"/>
<comment type="caution">
    <text evidence="6">The sequence shown here is derived from an EMBL/GenBank/DDBJ whole genome shotgun (WGS) entry which is preliminary data.</text>
</comment>
<dbReference type="RefSeq" id="WP_075098500.1">
    <property type="nucleotide sequence ID" value="NZ_MSJL01000005.1"/>
</dbReference>
<keyword evidence="4 5" id="KW-0234">DNA repair</keyword>
<evidence type="ECO:0000256" key="3">
    <source>
        <dbReference type="ARBA" id="ARBA00022801"/>
    </source>
</evidence>
<comment type="similarity">
    <text evidence="1 5">Belongs to the DNA glycosylase MPG family.</text>
</comment>
<dbReference type="Gene3D" id="3.10.300.10">
    <property type="entry name" value="Methylpurine-DNA glycosylase (MPG)"/>
    <property type="match status" value="1"/>
</dbReference>
<dbReference type="Proteomes" id="UP000186437">
    <property type="component" value="Unassembled WGS sequence"/>
</dbReference>
<reference evidence="7" key="1">
    <citation type="submission" date="2016-12" db="EMBL/GenBank/DDBJ databases">
        <authorList>
            <person name="Gulvik C.A."/>
        </authorList>
    </citation>
    <scope>NUCLEOTIDE SEQUENCE [LARGE SCALE GENOMIC DNA]</scope>
    <source>
        <strain evidence="7">ATCC 51725</strain>
    </source>
</reference>
<evidence type="ECO:0000313" key="6">
    <source>
        <dbReference type="EMBL" id="OLF50462.1"/>
    </source>
</evidence>
<dbReference type="GO" id="GO:0003905">
    <property type="term" value="F:alkylbase DNA N-glycosylase activity"/>
    <property type="evidence" value="ECO:0007669"/>
    <property type="project" value="InterPro"/>
</dbReference>
<dbReference type="GO" id="GO:0003677">
    <property type="term" value="F:DNA binding"/>
    <property type="evidence" value="ECO:0007669"/>
    <property type="project" value="InterPro"/>
</dbReference>
<proteinExistence type="inferred from homology"/>
<evidence type="ECO:0000313" key="7">
    <source>
        <dbReference type="Proteomes" id="UP000186437"/>
    </source>
</evidence>
<keyword evidence="3 5" id="KW-0378">Hydrolase</keyword>
<evidence type="ECO:0000256" key="1">
    <source>
        <dbReference type="ARBA" id="ARBA00009232"/>
    </source>
</evidence>
<dbReference type="NCBIfam" id="TIGR00567">
    <property type="entry name" value="3mg"/>
    <property type="match status" value="1"/>
</dbReference>
<name>A0A1Q8EF91_STRAI</name>
<dbReference type="InterPro" id="IPR003180">
    <property type="entry name" value="MPG"/>
</dbReference>
<evidence type="ECO:0000256" key="2">
    <source>
        <dbReference type="ARBA" id="ARBA00022763"/>
    </source>
</evidence>
<dbReference type="CDD" id="cd00540">
    <property type="entry name" value="AAG"/>
    <property type="match status" value="1"/>
</dbReference>
<accession>A0A1Q8EF91</accession>
<dbReference type="PANTHER" id="PTHR10429:SF0">
    <property type="entry name" value="DNA-3-METHYLADENINE GLYCOSYLASE"/>
    <property type="match status" value="1"/>
</dbReference>
<dbReference type="Pfam" id="PF02245">
    <property type="entry name" value="Pur_DNA_glyco"/>
    <property type="match status" value="1"/>
</dbReference>
<keyword evidence="7" id="KW-1185">Reference proteome</keyword>
<dbReference type="InterPro" id="IPR036995">
    <property type="entry name" value="MPG_sf"/>
</dbReference>
<sequence length="193" mass="21716">MLAKEFEIMMKTDTVETAKALLGMDLYLDEQLLGRIVEVEAYLGSEDSACHSARGRRSKKNASMYLAAGHWYVYQMYGYALLNLVTKPENEAEAVLIRALQMPDGQILGNGPGKMTRQTGISMQFDGDYMPNSRLQVKPGAMPCNIAARPRIGITCQDEWKLAPLCFYVAHNHHVSKISKKGLLEDWETWLLD</sequence>
<gene>
    <name evidence="6" type="ORF">BU200_01640</name>
</gene>
<organism evidence="6 7">
    <name type="scientific">Streptococcus acidominimus</name>
    <dbReference type="NCBI Taxonomy" id="1326"/>
    <lineage>
        <taxon>Bacteria</taxon>
        <taxon>Bacillati</taxon>
        <taxon>Bacillota</taxon>
        <taxon>Bacilli</taxon>
        <taxon>Lactobacillales</taxon>
        <taxon>Streptococcaceae</taxon>
        <taxon>Streptococcus</taxon>
    </lineage>
</organism>
<dbReference type="GO" id="GO:0006284">
    <property type="term" value="P:base-excision repair"/>
    <property type="evidence" value="ECO:0007669"/>
    <property type="project" value="InterPro"/>
</dbReference>
<evidence type="ECO:0000256" key="4">
    <source>
        <dbReference type="ARBA" id="ARBA00023204"/>
    </source>
</evidence>
<dbReference type="EC" id="3.2.2.-" evidence="5"/>
<dbReference type="HAMAP" id="MF_00527">
    <property type="entry name" value="3MGH"/>
    <property type="match status" value="1"/>
</dbReference>
<dbReference type="OrthoDB" id="9794313at2"/>
<dbReference type="InterPro" id="IPR011034">
    <property type="entry name" value="Formyl_transferase-like_C_sf"/>
</dbReference>
<protein>
    <recommendedName>
        <fullName evidence="5">Putative 3-methyladenine DNA glycosylase</fullName>
        <ecNumber evidence="5">3.2.2.-</ecNumber>
    </recommendedName>
</protein>
<dbReference type="EMBL" id="MSJL01000005">
    <property type="protein sequence ID" value="OLF50462.1"/>
    <property type="molecule type" value="Genomic_DNA"/>
</dbReference>